<dbReference type="Gene3D" id="3.40.50.12780">
    <property type="entry name" value="N-terminal domain of ligase-like"/>
    <property type="match status" value="1"/>
</dbReference>
<keyword evidence="1" id="KW-0596">Phosphopantetheine</keyword>
<dbReference type="PANTHER" id="PTHR44845:SF6">
    <property type="entry name" value="BETA-ALANINE-ACTIVATING ENZYME"/>
    <property type="match status" value="1"/>
</dbReference>
<evidence type="ECO:0000259" key="4">
    <source>
        <dbReference type="Pfam" id="PF00501"/>
    </source>
</evidence>
<accession>A0A8H6FFW1</accession>
<reference evidence="8 9" key="1">
    <citation type="journal article" date="2020" name="Genomics">
        <title>Complete, high-quality genomes from long-read metagenomic sequencing of two wolf lichen thalli reveals enigmatic genome architecture.</title>
        <authorList>
            <person name="McKenzie S.K."/>
            <person name="Walston R.F."/>
            <person name="Allen J.L."/>
        </authorList>
    </citation>
    <scope>NUCLEOTIDE SEQUENCE [LARGE SCALE GENOMIC DNA]</scope>
    <source>
        <strain evidence="8">WasteWater1</strain>
    </source>
</reference>
<feature type="domain" description="AMP-dependent synthetase/ligase" evidence="4">
    <location>
        <begin position="23"/>
        <end position="368"/>
    </location>
</feature>
<sequence length="904" mass="100012">MHATIFEDRPSCFFQRHAITAIFEEVASENPEKLALVSRCGTLSYAGLNERVNQLARHLRSLGIGLECVVAVALERGIEYVVAMLASWKIGATYLPLDQSLPAKRMQYMMSDSGTSCLVTVKKIIEEKSLKLKAGTTLCLDEEELIDRLRACPSADISSVAYHDNLAYIIYTSGTTGNPKGVAITHGSVFNLVDDIRQSREIEPSDRVLLFSPFCFDASIRDINGALVLGASLYVPEEEEILPSNLVKTIAQHRITNSVITPSVLRTCTLEHLPDFKTIVLAGEAADASLIRTWGAGRKLINAYGPTEATVCSTKRVYYDGQIPSGCSASVIGNPILNTIISILDDDDIPVKHGEVGEICVTGPGVSRPGYLNMPQLNADRFRDDSFCQCRSYKTRDLGRILPNGEVECLGRKACTRQIKLNGQRIEPEEVENVIRSAFNVLDVVVISQGVATTCSLCAYVVPAHEGSTVNREALTAHLKELMRKNLPSYSIPSVIEVIDALPLSANKKLDIKALSDPAFKKVRCFRSSRETLLTPLEKKIAAALLEALDLPTEQAVSPGTTYGELGGSSLQASLVLRRLNGSIGCKIQFGQFYRRDISIRHLADLILGEQQQQASPPPDDLLKRTILPRDIVYNLEEANITGTIEILRFASTLTQKRLTYISTLAVFFGIGNKIHCGIEVPVNNLQSGIVTGYAQSKWVSEQLVLEYARLGGHALVLRPGRLLGSTWNYKCPRDDFTIRLIASILEMGVAPNFDDIGGKSWQIDLTPVDFCARLAHRFSLQKKTGIRHIINKETISFEAIVKSLGEHIQRMPYRQWLQLVTQSAHLAPLSSLFHEPVSDQDSRSVFEVLLQTKIFRYSSYEAIVPKDDTDQLPLTIQLLNNYLEGNLDIFSNSRKHNTPSVWN</sequence>
<dbReference type="Proteomes" id="UP000593566">
    <property type="component" value="Unassembled WGS sequence"/>
</dbReference>
<keyword evidence="9" id="KW-1185">Reference proteome</keyword>
<dbReference type="Pfam" id="PF00501">
    <property type="entry name" value="AMP-binding"/>
    <property type="match status" value="1"/>
</dbReference>
<dbReference type="Pfam" id="PF00550">
    <property type="entry name" value="PP-binding"/>
    <property type="match status" value="1"/>
</dbReference>
<dbReference type="PANTHER" id="PTHR44845">
    <property type="entry name" value="CARRIER DOMAIN-CONTAINING PROTEIN"/>
    <property type="match status" value="1"/>
</dbReference>
<evidence type="ECO:0000259" key="7">
    <source>
        <dbReference type="Pfam" id="PF13193"/>
    </source>
</evidence>
<dbReference type="PROSITE" id="PS00455">
    <property type="entry name" value="AMP_BINDING"/>
    <property type="match status" value="1"/>
</dbReference>
<dbReference type="InterPro" id="IPR042099">
    <property type="entry name" value="ANL_N_sf"/>
</dbReference>
<feature type="domain" description="AMP-binding enzyme C-terminal" evidence="7">
    <location>
        <begin position="430"/>
        <end position="509"/>
    </location>
</feature>
<dbReference type="GeneID" id="59337615"/>
<dbReference type="CDD" id="cd05930">
    <property type="entry name" value="A_NRPS"/>
    <property type="match status" value="1"/>
</dbReference>
<dbReference type="SUPFAM" id="SSF56801">
    <property type="entry name" value="Acetyl-CoA synthetase-like"/>
    <property type="match status" value="1"/>
</dbReference>
<name>A0A8H6FFW1_9LECA</name>
<evidence type="ECO:0000256" key="2">
    <source>
        <dbReference type="ARBA" id="ARBA00022553"/>
    </source>
</evidence>
<dbReference type="InterPro" id="IPR000873">
    <property type="entry name" value="AMP-dep_synth/lig_dom"/>
</dbReference>
<feature type="domain" description="Thioester reductase (TE)" evidence="6">
    <location>
        <begin position="636"/>
        <end position="774"/>
    </location>
</feature>
<dbReference type="Pfam" id="PF07993">
    <property type="entry name" value="NAD_binding_4"/>
    <property type="match status" value="1"/>
</dbReference>
<proteinExistence type="predicted"/>
<dbReference type="InterPro" id="IPR036291">
    <property type="entry name" value="NAD(P)-bd_dom_sf"/>
</dbReference>
<evidence type="ECO:0000256" key="3">
    <source>
        <dbReference type="ARBA" id="ARBA00022598"/>
    </source>
</evidence>
<dbReference type="InterPro" id="IPR010071">
    <property type="entry name" value="AA_adenyl_dom"/>
</dbReference>
<dbReference type="InterPro" id="IPR020845">
    <property type="entry name" value="AMP-binding_CS"/>
</dbReference>
<dbReference type="InterPro" id="IPR025110">
    <property type="entry name" value="AMP-bd_C"/>
</dbReference>
<dbReference type="Gene3D" id="1.10.1200.10">
    <property type="entry name" value="ACP-like"/>
    <property type="match status" value="1"/>
</dbReference>
<protein>
    <submittedName>
        <fullName evidence="8">Uncharacterized protein</fullName>
    </submittedName>
</protein>
<dbReference type="EMBL" id="JACCJB010000006">
    <property type="protein sequence ID" value="KAF6226354.1"/>
    <property type="molecule type" value="Genomic_DNA"/>
</dbReference>
<dbReference type="SUPFAM" id="SSF51735">
    <property type="entry name" value="NAD(P)-binding Rossmann-fold domains"/>
    <property type="match status" value="1"/>
</dbReference>
<dbReference type="InterPro" id="IPR020459">
    <property type="entry name" value="AMP-binding"/>
</dbReference>
<dbReference type="InterPro" id="IPR009081">
    <property type="entry name" value="PP-bd_ACP"/>
</dbReference>
<dbReference type="AlphaFoldDB" id="A0A8H6FFW1"/>
<dbReference type="InterPro" id="IPR013120">
    <property type="entry name" value="FAR_NAD-bd"/>
</dbReference>
<keyword evidence="3" id="KW-0436">Ligase</keyword>
<keyword evidence="2" id="KW-0597">Phosphoprotein</keyword>
<evidence type="ECO:0000259" key="6">
    <source>
        <dbReference type="Pfam" id="PF07993"/>
    </source>
</evidence>
<evidence type="ECO:0000259" key="5">
    <source>
        <dbReference type="Pfam" id="PF00550"/>
    </source>
</evidence>
<dbReference type="Pfam" id="PF13193">
    <property type="entry name" value="AMP-binding_C"/>
    <property type="match status" value="1"/>
</dbReference>
<dbReference type="InterPro" id="IPR045851">
    <property type="entry name" value="AMP-bd_C_sf"/>
</dbReference>
<dbReference type="Gene3D" id="3.40.50.720">
    <property type="entry name" value="NAD(P)-binding Rossmann-like Domain"/>
    <property type="match status" value="1"/>
</dbReference>
<evidence type="ECO:0000313" key="8">
    <source>
        <dbReference type="EMBL" id="KAF6226354.1"/>
    </source>
</evidence>
<dbReference type="RefSeq" id="XP_037154907.1">
    <property type="nucleotide sequence ID" value="XM_037300081.1"/>
</dbReference>
<dbReference type="InterPro" id="IPR036736">
    <property type="entry name" value="ACP-like_sf"/>
</dbReference>
<evidence type="ECO:0000313" key="9">
    <source>
        <dbReference type="Proteomes" id="UP000593566"/>
    </source>
</evidence>
<feature type="domain" description="Carrier" evidence="5">
    <location>
        <begin position="540"/>
        <end position="607"/>
    </location>
</feature>
<gene>
    <name evidence="8" type="ORF">HO133_009220</name>
</gene>
<dbReference type="SUPFAM" id="SSF47336">
    <property type="entry name" value="ACP-like"/>
    <property type="match status" value="1"/>
</dbReference>
<evidence type="ECO:0000256" key="1">
    <source>
        <dbReference type="ARBA" id="ARBA00022450"/>
    </source>
</evidence>
<dbReference type="PRINTS" id="PR00154">
    <property type="entry name" value="AMPBINDING"/>
</dbReference>
<dbReference type="GO" id="GO:0016874">
    <property type="term" value="F:ligase activity"/>
    <property type="evidence" value="ECO:0007669"/>
    <property type="project" value="UniProtKB-KW"/>
</dbReference>
<comment type="caution">
    <text evidence="8">The sequence shown here is derived from an EMBL/GenBank/DDBJ whole genome shotgun (WGS) entry which is preliminary data.</text>
</comment>
<dbReference type="Gene3D" id="3.30.300.30">
    <property type="match status" value="1"/>
</dbReference>
<organism evidence="8 9">
    <name type="scientific">Letharia lupina</name>
    <dbReference type="NCBI Taxonomy" id="560253"/>
    <lineage>
        <taxon>Eukaryota</taxon>
        <taxon>Fungi</taxon>
        <taxon>Dikarya</taxon>
        <taxon>Ascomycota</taxon>
        <taxon>Pezizomycotina</taxon>
        <taxon>Lecanoromycetes</taxon>
        <taxon>OSLEUM clade</taxon>
        <taxon>Lecanoromycetidae</taxon>
        <taxon>Lecanorales</taxon>
        <taxon>Lecanorineae</taxon>
        <taxon>Parmeliaceae</taxon>
        <taxon>Letharia</taxon>
    </lineage>
</organism>
<dbReference type="FunFam" id="3.40.50.980:FF:000001">
    <property type="entry name" value="Non-ribosomal peptide synthetase"/>
    <property type="match status" value="1"/>
</dbReference>
<dbReference type="NCBIfam" id="TIGR01733">
    <property type="entry name" value="AA-adenyl-dom"/>
    <property type="match status" value="1"/>
</dbReference>